<protein>
    <submittedName>
        <fullName evidence="2">Uncharacterized protein</fullName>
    </submittedName>
</protein>
<name>A0A9X2FAJ3_9BACT</name>
<keyword evidence="1" id="KW-0732">Signal</keyword>
<reference evidence="2" key="1">
    <citation type="submission" date="2022-06" db="EMBL/GenBank/DDBJ databases">
        <title>Aeoliella straminimaris, a novel planctomycete from sediments.</title>
        <authorList>
            <person name="Vitorino I.R."/>
            <person name="Lage O.M."/>
        </authorList>
    </citation>
    <scope>NUCLEOTIDE SEQUENCE</scope>
    <source>
        <strain evidence="2">ICT_H6.2</strain>
    </source>
</reference>
<feature type="signal peptide" evidence="1">
    <location>
        <begin position="1"/>
        <end position="23"/>
    </location>
</feature>
<evidence type="ECO:0000313" key="2">
    <source>
        <dbReference type="EMBL" id="MCO6044658.1"/>
    </source>
</evidence>
<dbReference type="RefSeq" id="WP_252852774.1">
    <property type="nucleotide sequence ID" value="NZ_JAMXLR010000038.1"/>
</dbReference>
<dbReference type="SUPFAM" id="SSF55486">
    <property type="entry name" value="Metalloproteases ('zincins'), catalytic domain"/>
    <property type="match status" value="1"/>
</dbReference>
<keyword evidence="3" id="KW-1185">Reference proteome</keyword>
<organism evidence="2 3">
    <name type="scientific">Aeoliella straminimaris</name>
    <dbReference type="NCBI Taxonomy" id="2954799"/>
    <lineage>
        <taxon>Bacteria</taxon>
        <taxon>Pseudomonadati</taxon>
        <taxon>Planctomycetota</taxon>
        <taxon>Planctomycetia</taxon>
        <taxon>Pirellulales</taxon>
        <taxon>Lacipirellulaceae</taxon>
        <taxon>Aeoliella</taxon>
    </lineage>
</organism>
<proteinExistence type="predicted"/>
<accession>A0A9X2FAJ3</accession>
<gene>
    <name evidence="2" type="ORF">NG895_12140</name>
</gene>
<feature type="chain" id="PRO_5040964369" evidence="1">
    <location>
        <begin position="24"/>
        <end position="851"/>
    </location>
</feature>
<evidence type="ECO:0000313" key="3">
    <source>
        <dbReference type="Proteomes" id="UP001155241"/>
    </source>
</evidence>
<dbReference type="Proteomes" id="UP001155241">
    <property type="component" value="Unassembled WGS sequence"/>
</dbReference>
<sequence>MRQFLAVLYCIGLFVTLLTESSAALTFSVNGSWPDQARYDAAVAAASSAVDRYNAYGNFNNFQGHVDIYYNAGIPTAQASFGGDIGFGGTWPAERVMMHEMAHFLGLPNWSSGGWNGTGSGMMSGGVWQGAIASQLVQQFDGEGAAVRGDTQHFWPYGLNYDSEGSELNKQRQVAIVYAMRADLGIGPSSHPSSVTSVALTADDPFGTSGFNYMDRWSDDYFAHAGATYSTDDYLLRTPASSSSFTFAGDSLVVNNTDGIDGGLLFKGGGSAAVTTINNLVLDGGYVRHASGAGDLFQLDGSMTLSGSPTIDAAQGNIKLLSPIAGSGSLNLKSAGFTVMLASPSNDYSGATNVQSGTLALSGSTGTGLTTVASGAALVGDGLVRGSLTAESGATIRVGGAGLPIGFSSGHQLLDNFESYATGQIGATPNTTGNVWTGVQDGTSNASIVEGNRNQALQVLGVNQSTSTWRGAVTSLSSAFDDDSSLPHGDTGTYFFRVRRSGTGTIDTIFGLTDQAASTGTAPGNDIDSPWNEYAVLLSIFGDTNNSQLRAYSDGSGDVNVGSVANAEWLNVWLTVDNSSKTYRVATSTGLDDGVDSGGQYQFGRRTAGTVGSNSLVGFGFHEARGVAAQLDDLYFVDGVNLTNPRTLASTLVGEKLTVDGDLTLGPSSQLLMDIASPTAHDQLVVGGTLMANGSLSVTLDPSASLVAGDSFGLFHFASATGVFSSFDLPELTAGLSWDTTLLLTDGTLSIVGDTPGDFNDDGIVDLSDYVFWRNHLGAPESVLSPGSSEDGNATVDAGEYATWKANFGVTYNLDSSNSAASAAVPEPRSQWLMVIAVGCSLLLVRRRYWS</sequence>
<comment type="caution">
    <text evidence="2">The sequence shown here is derived from an EMBL/GenBank/DDBJ whole genome shotgun (WGS) entry which is preliminary data.</text>
</comment>
<dbReference type="PROSITE" id="PS00018">
    <property type="entry name" value="EF_HAND_1"/>
    <property type="match status" value="1"/>
</dbReference>
<dbReference type="EMBL" id="JAMXLR010000038">
    <property type="protein sequence ID" value="MCO6044658.1"/>
    <property type="molecule type" value="Genomic_DNA"/>
</dbReference>
<dbReference type="InterPro" id="IPR018247">
    <property type="entry name" value="EF_Hand_1_Ca_BS"/>
</dbReference>
<dbReference type="AlphaFoldDB" id="A0A9X2FAJ3"/>
<evidence type="ECO:0000256" key="1">
    <source>
        <dbReference type="SAM" id="SignalP"/>
    </source>
</evidence>